<organism evidence="2 3">
    <name type="scientific">Parthenolecanium corni</name>
    <dbReference type="NCBI Taxonomy" id="536013"/>
    <lineage>
        <taxon>Eukaryota</taxon>
        <taxon>Metazoa</taxon>
        <taxon>Ecdysozoa</taxon>
        <taxon>Arthropoda</taxon>
        <taxon>Hexapoda</taxon>
        <taxon>Insecta</taxon>
        <taxon>Pterygota</taxon>
        <taxon>Neoptera</taxon>
        <taxon>Paraneoptera</taxon>
        <taxon>Hemiptera</taxon>
        <taxon>Sternorrhyncha</taxon>
        <taxon>Coccoidea</taxon>
        <taxon>Coccidae</taxon>
        <taxon>Parthenolecanium</taxon>
    </lineage>
</organism>
<feature type="region of interest" description="Disordered" evidence="1">
    <location>
        <begin position="622"/>
        <end position="644"/>
    </location>
</feature>
<evidence type="ECO:0000256" key="1">
    <source>
        <dbReference type="SAM" id="MobiDB-lite"/>
    </source>
</evidence>
<dbReference type="Proteomes" id="UP001367676">
    <property type="component" value="Unassembled WGS sequence"/>
</dbReference>
<feature type="region of interest" description="Disordered" evidence="1">
    <location>
        <begin position="890"/>
        <end position="939"/>
    </location>
</feature>
<dbReference type="EMBL" id="JBBCAQ010000033">
    <property type="protein sequence ID" value="KAK7582133.1"/>
    <property type="molecule type" value="Genomic_DNA"/>
</dbReference>
<feature type="compositionally biased region" description="Low complexity" evidence="1">
    <location>
        <begin position="1168"/>
        <end position="1184"/>
    </location>
</feature>
<protein>
    <submittedName>
        <fullName evidence="2">Uncharacterized protein</fullName>
    </submittedName>
</protein>
<feature type="compositionally biased region" description="Low complexity" evidence="1">
    <location>
        <begin position="1213"/>
        <end position="1241"/>
    </location>
</feature>
<proteinExistence type="predicted"/>
<feature type="compositionally biased region" description="Polar residues" evidence="1">
    <location>
        <begin position="901"/>
        <end position="910"/>
    </location>
</feature>
<feature type="compositionally biased region" description="Basic residues" evidence="1">
    <location>
        <begin position="87"/>
        <end position="97"/>
    </location>
</feature>
<sequence>MVSGVDYKKANQEKLTENLSDVKFDVCDKKQKYCATKEEKNTHRRCSIQYKTGSCCGPAETSRGRHIHSSKNSTSTTDCSKPTNGNGHKHKHKHGHSKANGSSTNGHEDKPSFRESMTPSQRAIIATKCYFNLPKAKRNLCNKEPVWYHKKYVKDECGSGIVPLRFTIRNSRRRWCKTPLSMYQATIGELGRQILCGETSVPRDVWPEPPCNIDEYIMPRCFGYYRKYECVRPCADEHILPKFGQKVERDRIDRYWNPCLTKEQRVKIDVNEYAPHNAYLGRQLRRYHVDGDLNAACCEFKVNAIDADELRKSQRKIKRNALAKKNPSLNLDIANYSVSGSQESDDEDDEGGSTPSAENSEKANSLTLSSVDAFIQREKYLKGTYDSLSGIETDTKPNSDYPDKKLTISSKHLSYNVEYRNQKIIQATIQNKNDMEATRKRQELQSRLEDIRGKLECAGTYSSLRSSQSTMDLRRNETYFAPMTSRKVNDFQGTQSSPTNNDNVKVIYNNNNNNSPRDSINECYSKLSECTPRVNNGRLLKKCNNIDRSGQTNNVNQLSRPNALGVLRGFHSPRNTRLKNYSLPHSPVCEREFTEENRKRYSCCFYVDIDGVGSIENGSCDEHYSSDSLDDEQNMDIETDSTIDATARRRRRRRRCVSEYHLSWRDSPQDVFKQQAEEEAMRSHWNSSLTDINRSHSEENILNDNDADSLQDNSDRHSSASFFLRCKRKAFNSCESILTDESEYQFLFSNHSQTSNYYNNRDTTFHSTESVLTDVSDSNLNSASDDQNLADEMTTCWSQMAPKKPVVRTRSLQDSKSHAGGELTRHFVAHKENGGTVVVSNHSCDKLDTLAAGKAKPKNESFFIPVDGASTTNAPRSPEEVKELLMRKMHSRKRTEKQPPHSVTSSSDGTKQLEHHPLVTHKPPKPQNRSAYVSSGGNNVKINNVGSSYNCKTYRKNKLSTKVTAPVSTLTQSKSSDDSPTEKYGTFTKSKANLGKNLLKNHLRSVKTAGCSPKITNVVAANRAAKTEYRVWNDTPVMKKKSSGVSLRRATTITKYDANISNASMLMCGGGSDSKDDKLFKNVRLELQNMLIVKRHSLPATFVSLSQLTSCTGGSSSDAVSEDSGVGMRRSISLSDLSASSMLNSPNNQKKIGDKYFQKHKEVAMHTSTPFSSPMSRSSSEISLMPPPSAHYRRQGRLNESNQAAQRVMRPTISSQNKIKSSSSMKHIPSSGRRRSTVSVSYTLNDPNLEDSSSEDNKSDRPRSSFSEKQFLKGSKFMERSCSERDLSALNHASSKKRNHMMNEARSEVQLFNNTLPDVTNTPISRDLLNAVVEQFKKTADNIIRMHDRIAVENMNDAEKKVLLSSLRNTVSQVQSTLRFKLDGETQNEFHEAMANASESLTSLPHDENMKSMIKHYSEALVSIVQQKFDKKPA</sequence>
<feature type="compositionally biased region" description="Polar residues" evidence="1">
    <location>
        <begin position="70"/>
        <end position="83"/>
    </location>
</feature>
<comment type="caution">
    <text evidence="2">The sequence shown here is derived from an EMBL/GenBank/DDBJ whole genome shotgun (WGS) entry which is preliminary data.</text>
</comment>
<feature type="compositionally biased region" description="Polar residues" evidence="1">
    <location>
        <begin position="927"/>
        <end position="939"/>
    </location>
</feature>
<keyword evidence="3" id="KW-1185">Reference proteome</keyword>
<gene>
    <name evidence="2" type="ORF">V9T40_013578</name>
</gene>
<evidence type="ECO:0000313" key="3">
    <source>
        <dbReference type="Proteomes" id="UP001367676"/>
    </source>
</evidence>
<accession>A0AAN9TBJ4</accession>
<feature type="compositionally biased region" description="Polar residues" evidence="1">
    <location>
        <begin position="354"/>
        <end position="364"/>
    </location>
</feature>
<feature type="region of interest" description="Disordered" evidence="1">
    <location>
        <begin position="338"/>
        <end position="364"/>
    </location>
</feature>
<evidence type="ECO:0000313" key="2">
    <source>
        <dbReference type="EMBL" id="KAK7582133.1"/>
    </source>
</evidence>
<reference evidence="2 3" key="1">
    <citation type="submission" date="2024-03" db="EMBL/GenBank/DDBJ databases">
        <title>Adaptation during the transition from Ophiocordyceps entomopathogen to insect associate is accompanied by gene loss and intensified selection.</title>
        <authorList>
            <person name="Ward C.M."/>
            <person name="Onetto C.A."/>
            <person name="Borneman A.R."/>
        </authorList>
    </citation>
    <scope>NUCLEOTIDE SEQUENCE [LARGE SCALE GENOMIC DNA]</scope>
    <source>
        <strain evidence="2">AWRI1</strain>
        <tissue evidence="2">Single Adult Female</tissue>
    </source>
</reference>
<feature type="region of interest" description="Disordered" evidence="1">
    <location>
        <begin position="57"/>
        <end position="119"/>
    </location>
</feature>
<name>A0AAN9TBJ4_9HEMI</name>
<feature type="region of interest" description="Disordered" evidence="1">
    <location>
        <begin position="1166"/>
        <end position="1272"/>
    </location>
</feature>
<feature type="compositionally biased region" description="Acidic residues" evidence="1">
    <location>
        <begin position="628"/>
        <end position="641"/>
    </location>
</feature>